<dbReference type="KEGG" id="fes:HER31_13635"/>
<keyword evidence="2" id="KW-1185">Reference proteome</keyword>
<evidence type="ECO:0000313" key="1">
    <source>
        <dbReference type="EMBL" id="QIZ77848.1"/>
    </source>
</evidence>
<proteinExistence type="predicted"/>
<dbReference type="Proteomes" id="UP000501602">
    <property type="component" value="Chromosome"/>
</dbReference>
<accession>A0A6H1UG97</accession>
<dbReference type="EMBL" id="CP051180">
    <property type="protein sequence ID" value="QIZ77848.1"/>
    <property type="molecule type" value="Genomic_DNA"/>
</dbReference>
<gene>
    <name evidence="1" type="ORF">HER31_13635</name>
</gene>
<name>A0A6H1UG97_9GAMM</name>
<sequence length="62" mass="6757">MRKRFIAGATCPKCSDQDSIMLFIESGVEVMECVSCGYRKHQGSEAAEQQASGDVIGVFKPE</sequence>
<dbReference type="InterPro" id="IPR012658">
    <property type="entry name" value="YheV"/>
</dbReference>
<reference evidence="1 2" key="1">
    <citation type="submission" date="2020-04" db="EMBL/GenBank/DDBJ databases">
        <title>Ferrimonas sp. S7 isolated from sea water.</title>
        <authorList>
            <person name="Bae S.S."/>
            <person name="Baek K."/>
        </authorList>
    </citation>
    <scope>NUCLEOTIDE SEQUENCE [LARGE SCALE GENOMIC DNA]</scope>
    <source>
        <strain evidence="1 2">S7</strain>
    </source>
</reference>
<dbReference type="RefSeq" id="WP_168661231.1">
    <property type="nucleotide sequence ID" value="NZ_CP051180.1"/>
</dbReference>
<dbReference type="Pfam" id="PF09526">
    <property type="entry name" value="DUF2387"/>
    <property type="match status" value="1"/>
</dbReference>
<evidence type="ECO:0000313" key="2">
    <source>
        <dbReference type="Proteomes" id="UP000501602"/>
    </source>
</evidence>
<dbReference type="NCBIfam" id="TIGR02443">
    <property type="entry name" value="YheV family putative zinc ribbon protein"/>
    <property type="match status" value="1"/>
</dbReference>
<protein>
    <submittedName>
        <fullName evidence="1">YheV family putative metal-binding protein</fullName>
    </submittedName>
</protein>
<dbReference type="AlphaFoldDB" id="A0A6H1UG97"/>
<organism evidence="1 2">
    <name type="scientific">Ferrimonas lipolytica</name>
    <dbReference type="NCBI Taxonomy" id="2724191"/>
    <lineage>
        <taxon>Bacteria</taxon>
        <taxon>Pseudomonadati</taxon>
        <taxon>Pseudomonadota</taxon>
        <taxon>Gammaproteobacteria</taxon>
        <taxon>Alteromonadales</taxon>
        <taxon>Ferrimonadaceae</taxon>
        <taxon>Ferrimonas</taxon>
    </lineage>
</organism>